<keyword evidence="7" id="KW-1185">Reference proteome</keyword>
<feature type="transmembrane region" description="Helical" evidence="5">
    <location>
        <begin position="62"/>
        <end position="82"/>
    </location>
</feature>
<keyword evidence="3 5" id="KW-1133">Transmembrane helix</keyword>
<evidence type="ECO:0000313" key="6">
    <source>
        <dbReference type="EMBL" id="MBT1706003.1"/>
    </source>
</evidence>
<feature type="transmembrane region" description="Helical" evidence="5">
    <location>
        <begin position="31"/>
        <end position="50"/>
    </location>
</feature>
<comment type="subcellular location">
    <subcellularLocation>
        <location evidence="1">Membrane</location>
        <topology evidence="1">Multi-pass membrane protein</topology>
    </subcellularLocation>
</comment>
<keyword evidence="4 5" id="KW-0472">Membrane</keyword>
<dbReference type="EMBL" id="JAHESD010000078">
    <property type="protein sequence ID" value="MBT1706003.1"/>
    <property type="molecule type" value="Genomic_DNA"/>
</dbReference>
<organism evidence="6 7">
    <name type="scientific">Chryseosolibacter indicus</name>
    <dbReference type="NCBI Taxonomy" id="2782351"/>
    <lineage>
        <taxon>Bacteria</taxon>
        <taxon>Pseudomonadati</taxon>
        <taxon>Bacteroidota</taxon>
        <taxon>Cytophagia</taxon>
        <taxon>Cytophagales</taxon>
        <taxon>Chryseotaleaceae</taxon>
        <taxon>Chryseosolibacter</taxon>
    </lineage>
</organism>
<evidence type="ECO:0000313" key="7">
    <source>
        <dbReference type="Proteomes" id="UP000772618"/>
    </source>
</evidence>
<keyword evidence="2 5" id="KW-0812">Transmembrane</keyword>
<name>A0ABS5VX51_9BACT</name>
<evidence type="ECO:0000256" key="5">
    <source>
        <dbReference type="SAM" id="Phobius"/>
    </source>
</evidence>
<dbReference type="Proteomes" id="UP000772618">
    <property type="component" value="Unassembled WGS sequence"/>
</dbReference>
<reference evidence="6 7" key="1">
    <citation type="submission" date="2021-05" db="EMBL/GenBank/DDBJ databases">
        <title>A Polyphasic approach of four new species of the genus Ohtaekwangia: Ohtaekwangia histidinii sp. nov., Ohtaekwangia cretensis sp. nov., Ohtaekwangia indiensis sp. nov., Ohtaekwangia reichenbachii sp. nov. from diverse environment.</title>
        <authorList>
            <person name="Octaviana S."/>
        </authorList>
    </citation>
    <scope>NUCLEOTIDE SEQUENCE [LARGE SCALE GENOMIC DNA]</scope>
    <source>
        <strain evidence="6 7">PWU20</strain>
    </source>
</reference>
<comment type="caution">
    <text evidence="6">The sequence shown here is derived from an EMBL/GenBank/DDBJ whole genome shotgun (WGS) entry which is preliminary data.</text>
</comment>
<gene>
    <name evidence="6" type="ORF">KK060_22115</name>
</gene>
<feature type="transmembrane region" description="Helical" evidence="5">
    <location>
        <begin position="102"/>
        <end position="122"/>
    </location>
</feature>
<dbReference type="PANTHER" id="PTHR37306:SF1">
    <property type="entry name" value="COLICIN V PRODUCTION PROTEIN"/>
    <property type="match status" value="1"/>
</dbReference>
<dbReference type="PANTHER" id="PTHR37306">
    <property type="entry name" value="COLICIN V PRODUCTION PROTEIN"/>
    <property type="match status" value="1"/>
</dbReference>
<evidence type="ECO:0000256" key="4">
    <source>
        <dbReference type="ARBA" id="ARBA00023136"/>
    </source>
</evidence>
<dbReference type="InterPro" id="IPR003825">
    <property type="entry name" value="Colicin-V_CvpA"/>
</dbReference>
<evidence type="ECO:0000256" key="1">
    <source>
        <dbReference type="ARBA" id="ARBA00004141"/>
    </source>
</evidence>
<protein>
    <submittedName>
        <fullName evidence="6">CvpA family protein</fullName>
    </submittedName>
</protein>
<evidence type="ECO:0000256" key="3">
    <source>
        <dbReference type="ARBA" id="ARBA00022989"/>
    </source>
</evidence>
<dbReference type="RefSeq" id="WP_254156623.1">
    <property type="nucleotide sequence ID" value="NZ_JAHESD010000078.1"/>
</dbReference>
<dbReference type="Pfam" id="PF02674">
    <property type="entry name" value="Colicin_V"/>
    <property type="match status" value="1"/>
</dbReference>
<accession>A0ABS5VX51</accession>
<proteinExistence type="predicted"/>
<sequence>MSWIDIIIILLIAFGAFKGYRDGFLVELFSLLGIVLGILGGFKLLGVSLIYLSEHFNIDEKILPYVAFGAVFIIILLVVSLIGKALKASIEKSFLGRIDEMAGAALGLIKTAFVLSVFFWIVGSLKIAFPSTWQEDSKFLPFLTDFAPMVTSWIGELIPAFNDIF</sequence>
<evidence type="ECO:0000256" key="2">
    <source>
        <dbReference type="ARBA" id="ARBA00022692"/>
    </source>
</evidence>